<dbReference type="AlphaFoldDB" id="A0A7K1SK95"/>
<sequence length="325" mass="37856">MIEQIVKDYRRHLFNSPESIIEKLNYYRQLSNKGFFGLKVEELETLKRNIDRFFNVNLAFFADTYPTKLFRVTNNKFLCEGRKEKLQKISQLLGPPVGMSNYNRCNLPGESVFYAALNLETALWETQPQVGDYITVSEWKIKPGQFLNTHSIFHPEKTFLNQESKNAFSYYKEAQKNIDPNFGKIFHEVLKFLTEEFMKIVSSDEKENYLFSAFISSRFLQAAPDSNGFKIDAISYPSTKMDFGLTNLAIRNSIVLDKLQLDSILVFTVGETNYDKANIKSKDIIKTGFVYEVKDFDIKNDKILYNPEIELKLFMEAIRKSDDEK</sequence>
<dbReference type="RefSeq" id="WP_157589050.1">
    <property type="nucleotide sequence ID" value="NZ_WPIN01000015.1"/>
</dbReference>
<comment type="caution">
    <text evidence="1">The sequence shown here is derived from an EMBL/GenBank/DDBJ whole genome shotgun (WGS) entry which is preliminary data.</text>
</comment>
<accession>A0A7K1SK95</accession>
<reference evidence="1 2" key="1">
    <citation type="submission" date="2019-12" db="EMBL/GenBank/DDBJ databases">
        <title>Spirosoma sp. HMF4905 genome sequencing and assembly.</title>
        <authorList>
            <person name="Kang H."/>
            <person name="Cha I."/>
            <person name="Kim H."/>
            <person name="Joh K."/>
        </authorList>
    </citation>
    <scope>NUCLEOTIDE SEQUENCE [LARGE SCALE GENOMIC DNA]</scope>
    <source>
        <strain evidence="1 2">HMF4905</strain>
    </source>
</reference>
<evidence type="ECO:0000313" key="2">
    <source>
        <dbReference type="Proteomes" id="UP000436006"/>
    </source>
</evidence>
<evidence type="ECO:0000313" key="1">
    <source>
        <dbReference type="EMBL" id="MVM34222.1"/>
    </source>
</evidence>
<organism evidence="1 2">
    <name type="scientific">Spirosoma arboris</name>
    <dbReference type="NCBI Taxonomy" id="2682092"/>
    <lineage>
        <taxon>Bacteria</taxon>
        <taxon>Pseudomonadati</taxon>
        <taxon>Bacteroidota</taxon>
        <taxon>Cytophagia</taxon>
        <taxon>Cytophagales</taxon>
        <taxon>Cytophagaceae</taxon>
        <taxon>Spirosoma</taxon>
    </lineage>
</organism>
<name>A0A7K1SK95_9BACT</name>
<gene>
    <name evidence="1" type="ORF">GO755_29595</name>
</gene>
<proteinExistence type="predicted"/>
<dbReference type="EMBL" id="WPIN01000015">
    <property type="protein sequence ID" value="MVM34222.1"/>
    <property type="molecule type" value="Genomic_DNA"/>
</dbReference>
<dbReference type="Proteomes" id="UP000436006">
    <property type="component" value="Unassembled WGS sequence"/>
</dbReference>
<protein>
    <submittedName>
        <fullName evidence="1">RES domain-containing protein</fullName>
    </submittedName>
</protein>
<keyword evidence="2" id="KW-1185">Reference proteome</keyword>